<feature type="non-terminal residue" evidence="2">
    <location>
        <position position="1"/>
    </location>
</feature>
<reference evidence="2 3" key="1">
    <citation type="submission" date="2022-03" db="EMBL/GenBank/DDBJ databases">
        <authorList>
            <person name="Nunn A."/>
            <person name="Chopra R."/>
            <person name="Nunn A."/>
            <person name="Contreras Garrido A."/>
        </authorList>
    </citation>
    <scope>NUCLEOTIDE SEQUENCE [LARGE SCALE GENOMIC DNA]</scope>
</reference>
<dbReference type="EMBL" id="OU466859">
    <property type="protein sequence ID" value="CAH2051777.1"/>
    <property type="molecule type" value="Genomic_DNA"/>
</dbReference>
<evidence type="ECO:0000313" key="2">
    <source>
        <dbReference type="EMBL" id="CAH2051777.1"/>
    </source>
</evidence>
<sequence length="475" mass="54708">MMMKQDVVAEAAKTTRSGFESVRKGKEEEMEKGKETKPLFGCLVETRVLQKNQKEVMESAIPSWQSMQNYDYHRCGRIWFCWSGEEVSPPLYHCRAALYKFYKQLKLLKYGLQALNKTHYGDIPIQTKAAYEVLCISQNQVLLNPTADTMLAVSRASDRWHHLAYVEERFFQQKSCVKWLTVGDHNTIALHQVAAGRVARNSIKTLEREEGVVFTNMTDVKREAASHFQIFLQSQPLNTSDISMDLLRDLLRYRCSDMGCLMDLTGEGGTRIFEATAAEAATDSSWRIRRLRSRHYSKLTNKILAQHIPCSNAGSDIVLWWNDEGISSSTWQQIRPRENEVSWHRVVPRQSFITLLSVRNRLRTRDHMRALGMTQSCVFCGELDETRNHLVHACPYTFTVWLTLARKILESAASPDWDDTLSHLTQVNHGFLDTILLKMRNARIHGARYNTHQQMARMIDKAIPTDILLKVHFPA</sequence>
<gene>
    <name evidence="2" type="ORF">TAV2_LOCUS9974</name>
</gene>
<evidence type="ECO:0000313" key="3">
    <source>
        <dbReference type="Proteomes" id="UP000836841"/>
    </source>
</evidence>
<dbReference type="Proteomes" id="UP000836841">
    <property type="component" value="Chromosome 3"/>
</dbReference>
<keyword evidence="3" id="KW-1185">Reference proteome</keyword>
<dbReference type="AlphaFoldDB" id="A0AAU9RUU1"/>
<name>A0AAU9RUU1_THLAR</name>
<feature type="domain" description="Reverse transcriptase zinc-binding" evidence="1">
    <location>
        <begin position="327"/>
        <end position="401"/>
    </location>
</feature>
<proteinExistence type="predicted"/>
<accession>A0AAU9RUU1</accession>
<organism evidence="2 3">
    <name type="scientific">Thlaspi arvense</name>
    <name type="common">Field penny-cress</name>
    <dbReference type="NCBI Taxonomy" id="13288"/>
    <lineage>
        <taxon>Eukaryota</taxon>
        <taxon>Viridiplantae</taxon>
        <taxon>Streptophyta</taxon>
        <taxon>Embryophyta</taxon>
        <taxon>Tracheophyta</taxon>
        <taxon>Spermatophyta</taxon>
        <taxon>Magnoliopsida</taxon>
        <taxon>eudicotyledons</taxon>
        <taxon>Gunneridae</taxon>
        <taxon>Pentapetalae</taxon>
        <taxon>rosids</taxon>
        <taxon>malvids</taxon>
        <taxon>Brassicales</taxon>
        <taxon>Brassicaceae</taxon>
        <taxon>Thlaspideae</taxon>
        <taxon>Thlaspi</taxon>
    </lineage>
</organism>
<protein>
    <recommendedName>
        <fullName evidence="1">Reverse transcriptase zinc-binding domain-containing protein</fullName>
    </recommendedName>
</protein>
<evidence type="ECO:0000259" key="1">
    <source>
        <dbReference type="Pfam" id="PF13966"/>
    </source>
</evidence>
<dbReference type="Pfam" id="PF13966">
    <property type="entry name" value="zf-RVT"/>
    <property type="match status" value="1"/>
</dbReference>
<dbReference type="InterPro" id="IPR026960">
    <property type="entry name" value="RVT-Znf"/>
</dbReference>